<feature type="transmembrane region" description="Helical" evidence="7">
    <location>
        <begin position="363"/>
        <end position="380"/>
    </location>
</feature>
<feature type="transmembrane region" description="Helical" evidence="7">
    <location>
        <begin position="299"/>
        <end position="320"/>
    </location>
</feature>
<feature type="transmembrane region" description="Helical" evidence="7">
    <location>
        <begin position="125"/>
        <end position="151"/>
    </location>
</feature>
<feature type="transmembrane region" description="Helical" evidence="7">
    <location>
        <begin position="262"/>
        <end position="279"/>
    </location>
</feature>
<feature type="transmembrane region" description="Helical" evidence="7">
    <location>
        <begin position="65"/>
        <end position="83"/>
    </location>
</feature>
<evidence type="ECO:0000256" key="3">
    <source>
        <dbReference type="ARBA" id="ARBA00022475"/>
    </source>
</evidence>
<dbReference type="SUPFAM" id="SSF103473">
    <property type="entry name" value="MFS general substrate transporter"/>
    <property type="match status" value="1"/>
</dbReference>
<evidence type="ECO:0000256" key="4">
    <source>
        <dbReference type="ARBA" id="ARBA00022692"/>
    </source>
</evidence>
<dbReference type="InterPro" id="IPR020846">
    <property type="entry name" value="MFS_dom"/>
</dbReference>
<dbReference type="Proteomes" id="UP001501710">
    <property type="component" value="Unassembled WGS sequence"/>
</dbReference>
<feature type="transmembrane region" description="Helical" evidence="7">
    <location>
        <begin position="392"/>
        <end position="415"/>
    </location>
</feature>
<comment type="subcellular location">
    <subcellularLocation>
        <location evidence="1">Cell membrane</location>
        <topology evidence="1">Multi-pass membrane protein</topology>
    </subcellularLocation>
</comment>
<feature type="transmembrane region" description="Helical" evidence="7">
    <location>
        <begin position="163"/>
        <end position="184"/>
    </location>
</feature>
<dbReference type="EMBL" id="BAABAS010000015">
    <property type="protein sequence ID" value="GAA4236159.1"/>
    <property type="molecule type" value="Genomic_DNA"/>
</dbReference>
<feature type="transmembrane region" description="Helical" evidence="7">
    <location>
        <begin position="332"/>
        <end position="351"/>
    </location>
</feature>
<evidence type="ECO:0000256" key="7">
    <source>
        <dbReference type="SAM" id="Phobius"/>
    </source>
</evidence>
<evidence type="ECO:0000259" key="8">
    <source>
        <dbReference type="PROSITE" id="PS50850"/>
    </source>
</evidence>
<feature type="transmembrane region" description="Helical" evidence="7">
    <location>
        <begin position="196"/>
        <end position="220"/>
    </location>
</feature>
<feature type="transmembrane region" description="Helical" evidence="7">
    <location>
        <begin position="534"/>
        <end position="557"/>
    </location>
</feature>
<dbReference type="Pfam" id="PF07690">
    <property type="entry name" value="MFS_1"/>
    <property type="match status" value="1"/>
</dbReference>
<feature type="transmembrane region" description="Helical" evidence="7">
    <location>
        <begin position="436"/>
        <end position="457"/>
    </location>
</feature>
<evidence type="ECO:0000256" key="1">
    <source>
        <dbReference type="ARBA" id="ARBA00004651"/>
    </source>
</evidence>
<dbReference type="Gene3D" id="1.20.1250.20">
    <property type="entry name" value="MFS general substrate transporter like domains"/>
    <property type="match status" value="2"/>
</dbReference>
<keyword evidence="6 7" id="KW-0472">Membrane</keyword>
<reference evidence="10" key="1">
    <citation type="journal article" date="2019" name="Int. J. Syst. Evol. Microbiol.">
        <title>The Global Catalogue of Microorganisms (GCM) 10K type strain sequencing project: providing services to taxonomists for standard genome sequencing and annotation.</title>
        <authorList>
            <consortium name="The Broad Institute Genomics Platform"/>
            <consortium name="The Broad Institute Genome Sequencing Center for Infectious Disease"/>
            <person name="Wu L."/>
            <person name="Ma J."/>
        </authorList>
    </citation>
    <scope>NUCLEOTIDE SEQUENCE [LARGE SCALE GENOMIC DNA]</scope>
    <source>
        <strain evidence="10">JCM 17440</strain>
    </source>
</reference>
<evidence type="ECO:0000256" key="5">
    <source>
        <dbReference type="ARBA" id="ARBA00022989"/>
    </source>
</evidence>
<keyword evidence="2" id="KW-0813">Transport</keyword>
<keyword evidence="3" id="KW-1003">Cell membrane</keyword>
<dbReference type="InterPro" id="IPR011701">
    <property type="entry name" value="MFS"/>
</dbReference>
<protein>
    <submittedName>
        <fullName evidence="9">MFS transporter</fullName>
    </submittedName>
</protein>
<dbReference type="RefSeq" id="WP_344899735.1">
    <property type="nucleotide sequence ID" value="NZ_BAABAS010000015.1"/>
</dbReference>
<evidence type="ECO:0000313" key="10">
    <source>
        <dbReference type="Proteomes" id="UP001501710"/>
    </source>
</evidence>
<evidence type="ECO:0000256" key="6">
    <source>
        <dbReference type="ARBA" id="ARBA00023136"/>
    </source>
</evidence>
<accession>A0ABP8C9N4</accession>
<organism evidence="9 10">
    <name type="scientific">Actinomadura meridiana</name>
    <dbReference type="NCBI Taxonomy" id="559626"/>
    <lineage>
        <taxon>Bacteria</taxon>
        <taxon>Bacillati</taxon>
        <taxon>Actinomycetota</taxon>
        <taxon>Actinomycetes</taxon>
        <taxon>Streptosporangiales</taxon>
        <taxon>Thermomonosporaceae</taxon>
        <taxon>Actinomadura</taxon>
    </lineage>
</organism>
<keyword evidence="4 7" id="KW-0812">Transmembrane</keyword>
<evidence type="ECO:0000313" key="9">
    <source>
        <dbReference type="EMBL" id="GAA4236159.1"/>
    </source>
</evidence>
<dbReference type="InterPro" id="IPR036259">
    <property type="entry name" value="MFS_trans_sf"/>
</dbReference>
<feature type="transmembrane region" description="Helical" evidence="7">
    <location>
        <begin position="95"/>
        <end position="113"/>
    </location>
</feature>
<proteinExistence type="predicted"/>
<dbReference type="CDD" id="cd17321">
    <property type="entry name" value="MFS_MMR_MDR_like"/>
    <property type="match status" value="1"/>
</dbReference>
<evidence type="ECO:0000256" key="2">
    <source>
        <dbReference type="ARBA" id="ARBA00022448"/>
    </source>
</evidence>
<name>A0ABP8C9N4_9ACTN</name>
<gene>
    <name evidence="9" type="ORF">GCM10022254_45120</name>
</gene>
<dbReference type="PANTHER" id="PTHR42718:SF46">
    <property type="entry name" value="BLR6921 PROTEIN"/>
    <property type="match status" value="1"/>
</dbReference>
<feature type="domain" description="Major facilitator superfamily (MFS) profile" evidence="8">
    <location>
        <begin position="29"/>
        <end position="561"/>
    </location>
</feature>
<feature type="transmembrane region" description="Helical" evidence="7">
    <location>
        <begin position="232"/>
        <end position="250"/>
    </location>
</feature>
<keyword evidence="5 7" id="KW-1133">Transmembrane helix</keyword>
<feature type="transmembrane region" description="Helical" evidence="7">
    <location>
        <begin position="30"/>
        <end position="53"/>
    </location>
</feature>
<dbReference type="PANTHER" id="PTHR42718">
    <property type="entry name" value="MAJOR FACILITATOR SUPERFAMILY MULTIDRUG TRANSPORTER MFSC"/>
    <property type="match status" value="1"/>
</dbReference>
<dbReference type="PROSITE" id="PS50850">
    <property type="entry name" value="MFS"/>
    <property type="match status" value="1"/>
</dbReference>
<sequence length="565" mass="57363">MSSTPEPPITMTADGDAPEAEGARLTRGTLVAATLAGLVGQLALAVPGVLNGLFQSDLGTSSSQLTWISAAFLVPVTLLELTFGVLGDLFGRKRLLMIGAVVTAVGEFVSVLTPGSGSSTGARVAVLWTGQAMAGIGAAMLFPTALALVAAGTVTAAERARGLAVWGVAVPLGGTVAVLLGGAASKVKFGGSETASWRWTLLIVLVVALGSLVVSTLYTVDSSAPEGRSLDLPGQITIAVALFALLFAVIQSPTDGWGDPLIVASLVVSAIFFVLFVVAETRSRAPLLQLRLFRDRNFAIVSIITVVAMFAQLGTGYAVSIRMAVIQQHSPLGVAVGMLPLTLGAVVMMPLNARMLRRYPAKWLLVGGTALLAVGAFWAATVPATHTSTASIALPMLISGFGFGTSVTAATAVAVNSVPRRLAGMASGTTSMLRDFGFTLGPTVLGAVALSMAASSIRDKVAASPTLQGAVTAFNGSAAHVPPDRRAAVEEAIEGVHSGPLGAVSVPETVPGPNGAKVPFNPLHDAAFGSLDHAYSVAFVICGACALACTVLGAGFLRGTRDVNS</sequence>
<comment type="caution">
    <text evidence="9">The sequence shown here is derived from an EMBL/GenBank/DDBJ whole genome shotgun (WGS) entry which is preliminary data.</text>
</comment>
<keyword evidence="10" id="KW-1185">Reference proteome</keyword>